<proteinExistence type="predicted"/>
<feature type="domain" description="Transposase IS200-like" evidence="1">
    <location>
        <begin position="9"/>
        <end position="124"/>
    </location>
</feature>
<evidence type="ECO:0000259" key="1">
    <source>
        <dbReference type="SMART" id="SM01321"/>
    </source>
</evidence>
<dbReference type="SUPFAM" id="SSF143422">
    <property type="entry name" value="Transposase IS200-like"/>
    <property type="match status" value="1"/>
</dbReference>
<evidence type="ECO:0000313" key="2">
    <source>
        <dbReference type="EMBL" id="MDG0817161.1"/>
    </source>
</evidence>
<dbReference type="Gene3D" id="3.30.70.1290">
    <property type="entry name" value="Transposase IS200-like"/>
    <property type="match status" value="1"/>
</dbReference>
<dbReference type="EMBL" id="JANRMI010000003">
    <property type="protein sequence ID" value="MDG0817161.1"/>
    <property type="molecule type" value="Genomic_DNA"/>
</dbReference>
<dbReference type="PANTHER" id="PTHR34322">
    <property type="entry name" value="TRANSPOSASE, Y1_TNP DOMAIN-CONTAINING"/>
    <property type="match status" value="1"/>
</dbReference>
<dbReference type="InterPro" id="IPR036515">
    <property type="entry name" value="Transposase_17_sf"/>
</dbReference>
<sequence length="213" mass="25325">MPRKQQIYTSEFPYHISARCHNKEWFGLPLEEVWATMSNYLFFISTAYKIEIHSFVLMNNHFHLIARFPENNMSEAMNYFMRETSRVISRSSMRINQTYGGRYFRSAITKPHYLEHVYKYVYRNPIEAGLASNAEEYPYSTLSILLGKKNGIIPLIRDPRLEPKLLESTLRWLNKKPVSEDKEEVRKALRKPQFTLTTKAKNMFVHHLEVDRL</sequence>
<reference evidence="2" key="1">
    <citation type="submission" date="2022-08" db="EMBL/GenBank/DDBJ databases">
        <title>Novel Bdellovibrio Species Isolated from Svalbard: Designation Bdellovibrio svalbardensis.</title>
        <authorList>
            <person name="Mitchell R.J."/>
            <person name="Choi S.Y."/>
        </authorList>
    </citation>
    <scope>NUCLEOTIDE SEQUENCE</scope>
    <source>
        <strain evidence="2">PAP01</strain>
    </source>
</reference>
<dbReference type="PANTHER" id="PTHR34322:SF2">
    <property type="entry name" value="TRANSPOSASE IS200-LIKE DOMAIN-CONTAINING PROTEIN"/>
    <property type="match status" value="1"/>
</dbReference>
<keyword evidence="3" id="KW-1185">Reference proteome</keyword>
<protein>
    <submittedName>
        <fullName evidence="2">Transposase</fullName>
    </submittedName>
</protein>
<evidence type="ECO:0000313" key="3">
    <source>
        <dbReference type="Proteomes" id="UP001152321"/>
    </source>
</evidence>
<dbReference type="InterPro" id="IPR002686">
    <property type="entry name" value="Transposase_17"/>
</dbReference>
<accession>A0ABT6DKI2</accession>
<dbReference type="Proteomes" id="UP001152321">
    <property type="component" value="Unassembled WGS sequence"/>
</dbReference>
<dbReference type="Pfam" id="PF01797">
    <property type="entry name" value="Y1_Tnp"/>
    <property type="match status" value="1"/>
</dbReference>
<dbReference type="SMART" id="SM01321">
    <property type="entry name" value="Y1_Tnp"/>
    <property type="match status" value="1"/>
</dbReference>
<name>A0ABT6DKI2_9BACT</name>
<gene>
    <name evidence="2" type="ORF">NWE73_12340</name>
</gene>
<comment type="caution">
    <text evidence="2">The sequence shown here is derived from an EMBL/GenBank/DDBJ whole genome shotgun (WGS) entry which is preliminary data.</text>
</comment>
<organism evidence="2 3">
    <name type="scientific">Bdellovibrio svalbardensis</name>
    <dbReference type="NCBI Taxonomy" id="2972972"/>
    <lineage>
        <taxon>Bacteria</taxon>
        <taxon>Pseudomonadati</taxon>
        <taxon>Bdellovibrionota</taxon>
        <taxon>Bdellovibrionia</taxon>
        <taxon>Bdellovibrionales</taxon>
        <taxon>Pseudobdellovibrionaceae</taxon>
        <taxon>Bdellovibrio</taxon>
    </lineage>
</organism>